<keyword evidence="1" id="KW-0472">Membrane</keyword>
<name>A0A3R9X0H9_9CREN</name>
<feature type="transmembrane region" description="Helical" evidence="1">
    <location>
        <begin position="77"/>
        <end position="95"/>
    </location>
</feature>
<accession>A0A3R9X0H9</accession>
<feature type="transmembrane region" description="Helical" evidence="1">
    <location>
        <begin position="145"/>
        <end position="166"/>
    </location>
</feature>
<organism evidence="2 4">
    <name type="scientific">Candidatus Methanodesulfokora washburnensis</name>
    <dbReference type="NCBI Taxonomy" id="2478471"/>
    <lineage>
        <taxon>Archaea</taxon>
        <taxon>Thermoproteota</taxon>
        <taxon>Candidatus Korarchaeia</taxon>
        <taxon>Candidatus Korarchaeia incertae sedis</taxon>
        <taxon>Candidatus Methanodesulfokora</taxon>
    </lineage>
</organism>
<comment type="caution">
    <text evidence="2">The sequence shown here is derived from an EMBL/GenBank/DDBJ whole genome shotgun (WGS) entry which is preliminary data.</text>
</comment>
<sequence length="270" mass="31487">MTLMGLSASWRRIWIYYVVLIVILILCPYWLPGRKTIIEFYAEHVYELILYIILCIVLLIPISYVSYIALRDGKSILLFIIPLSVMILGLLPYISFYYKSLQLLCISTIIFFFTTGGILVGFLMKWGTDEAMQRKVGYWAPKSWKYTWILLFFFTNLVLFSDLLLFPLFNPRYMELTLIYTKHIHILILYIIFCAILLALISRMIQFELGRTRFWRGLFFSISSTTPFILSFLLIVALTHGAVREAFTGYLIGALISAPMLAFLAHFVRE</sequence>
<dbReference type="Proteomes" id="UP000316217">
    <property type="component" value="Unassembled WGS sequence"/>
</dbReference>
<dbReference type="Proteomes" id="UP000277582">
    <property type="component" value="Unassembled WGS sequence"/>
</dbReference>
<keyword evidence="1" id="KW-0812">Transmembrane</keyword>
<evidence type="ECO:0000313" key="5">
    <source>
        <dbReference type="Proteomes" id="UP000316217"/>
    </source>
</evidence>
<proteinExistence type="predicted"/>
<reference evidence="3 5" key="2">
    <citation type="journal article" date="2019" name="Nat. Microbiol.">
        <title>Wide diversity of methane and short-chain alkane metabolisms in uncultured archaea.</title>
        <authorList>
            <person name="Borrel G."/>
            <person name="Adam P.S."/>
            <person name="McKay L.J."/>
            <person name="Chen L.X."/>
            <person name="Sierra-Garcia I.N."/>
            <person name="Sieber C.M."/>
            <person name="Letourneur Q."/>
            <person name="Ghozlane A."/>
            <person name="Andersen G.L."/>
            <person name="Li W.J."/>
            <person name="Hallam S.J."/>
            <person name="Muyzer G."/>
            <person name="de Oliveira V.M."/>
            <person name="Inskeep W.P."/>
            <person name="Banfield J.F."/>
            <person name="Gribaldo S."/>
        </authorList>
    </citation>
    <scope>NUCLEOTIDE SEQUENCE [LARGE SCALE GENOMIC DNA]</scope>
    <source>
        <strain evidence="3">NM4</strain>
    </source>
</reference>
<evidence type="ECO:0000256" key="1">
    <source>
        <dbReference type="SAM" id="Phobius"/>
    </source>
</evidence>
<keyword evidence="1" id="KW-1133">Transmembrane helix</keyword>
<dbReference type="EMBL" id="RXII01000071">
    <property type="protein sequence ID" value="RZN61659.1"/>
    <property type="molecule type" value="Genomic_DNA"/>
</dbReference>
<feature type="transmembrane region" description="Helical" evidence="1">
    <location>
        <begin position="250"/>
        <end position="268"/>
    </location>
</feature>
<protein>
    <submittedName>
        <fullName evidence="2">Uncharacterized protein</fullName>
    </submittedName>
</protein>
<keyword evidence="4" id="KW-1185">Reference proteome</keyword>
<dbReference type="AlphaFoldDB" id="A0A3R9X0H9"/>
<gene>
    <name evidence="2" type="ORF">D6D85_14270</name>
    <name evidence="3" type="ORF">EF810_04585</name>
</gene>
<feature type="transmembrane region" description="Helical" evidence="1">
    <location>
        <begin position="186"/>
        <end position="205"/>
    </location>
</feature>
<feature type="transmembrane region" description="Helical" evidence="1">
    <location>
        <begin position="101"/>
        <end position="124"/>
    </location>
</feature>
<feature type="transmembrane region" description="Helical" evidence="1">
    <location>
        <begin position="51"/>
        <end position="70"/>
    </location>
</feature>
<evidence type="ECO:0000313" key="2">
    <source>
        <dbReference type="EMBL" id="RSN72300.1"/>
    </source>
</evidence>
<dbReference type="EMBL" id="RCOS01000160">
    <property type="protein sequence ID" value="RSN72300.1"/>
    <property type="molecule type" value="Genomic_DNA"/>
</dbReference>
<dbReference type="RefSeq" id="WP_125672617.1">
    <property type="nucleotide sequence ID" value="NZ_RCOS01000160.1"/>
</dbReference>
<evidence type="ECO:0000313" key="3">
    <source>
        <dbReference type="EMBL" id="RZN61659.1"/>
    </source>
</evidence>
<reference evidence="2 4" key="1">
    <citation type="submission" date="2018-10" db="EMBL/GenBank/DDBJ databases">
        <title>Co-occurring genomic capacity for anaerobic methane metabolism and dissimilatory sulfite reduction discovered in the Korarchaeota.</title>
        <authorList>
            <person name="Mckay L.J."/>
            <person name="Dlakic M."/>
            <person name="Fields M.W."/>
            <person name="Delmont T.O."/>
            <person name="Eren A.M."/>
            <person name="Jay Z.J."/>
            <person name="Klingelsmith K.B."/>
            <person name="Rusch D.B."/>
            <person name="Inskeep W.P."/>
        </authorList>
    </citation>
    <scope>NUCLEOTIDE SEQUENCE [LARGE SCALE GENOMIC DNA]</scope>
    <source>
        <strain evidence="2 4">MDKW</strain>
    </source>
</reference>
<feature type="transmembrane region" description="Helical" evidence="1">
    <location>
        <begin position="12"/>
        <end position="31"/>
    </location>
</feature>
<evidence type="ECO:0000313" key="4">
    <source>
        <dbReference type="Proteomes" id="UP000277582"/>
    </source>
</evidence>
<feature type="transmembrane region" description="Helical" evidence="1">
    <location>
        <begin position="217"/>
        <end position="238"/>
    </location>
</feature>